<proteinExistence type="predicted"/>
<reference evidence="1 2" key="1">
    <citation type="submission" date="2016-10" db="EMBL/GenBank/DDBJ databases">
        <authorList>
            <person name="de Groot N.N."/>
        </authorList>
    </citation>
    <scope>NUCLEOTIDE SEQUENCE [LARGE SCALE GENOMIC DNA]</scope>
    <source>
        <strain evidence="1 2">DSM 24677</strain>
    </source>
</reference>
<dbReference type="Pfam" id="PF11249">
    <property type="entry name" value="DUF3047"/>
    <property type="match status" value="1"/>
</dbReference>
<evidence type="ECO:0000313" key="1">
    <source>
        <dbReference type="EMBL" id="SDY85695.1"/>
    </source>
</evidence>
<dbReference type="OrthoDB" id="8443660at2"/>
<dbReference type="Proteomes" id="UP000199026">
    <property type="component" value="Unassembled WGS sequence"/>
</dbReference>
<evidence type="ECO:0008006" key="3">
    <source>
        <dbReference type="Google" id="ProtNLM"/>
    </source>
</evidence>
<dbReference type="EMBL" id="FNPR01000006">
    <property type="protein sequence ID" value="SDY85695.1"/>
    <property type="molecule type" value="Genomic_DNA"/>
</dbReference>
<dbReference type="STRING" id="576131.SAMN05444486_10628"/>
<keyword evidence="2" id="KW-1185">Reference proteome</keyword>
<gene>
    <name evidence="1" type="ORF">SAMN05444486_10628</name>
</gene>
<accession>A0A1H3NB42</accession>
<evidence type="ECO:0000313" key="2">
    <source>
        <dbReference type="Proteomes" id="UP000199026"/>
    </source>
</evidence>
<name>A0A1H3NB42_9RHOB</name>
<dbReference type="RefSeq" id="WP_089894309.1">
    <property type="nucleotide sequence ID" value="NZ_FNPR01000006.1"/>
</dbReference>
<dbReference type="InterPro" id="IPR021409">
    <property type="entry name" value="DUF3047"/>
</dbReference>
<organism evidence="1 2">
    <name type="scientific">Lentibacter algarum</name>
    <dbReference type="NCBI Taxonomy" id="576131"/>
    <lineage>
        <taxon>Bacteria</taxon>
        <taxon>Pseudomonadati</taxon>
        <taxon>Pseudomonadota</taxon>
        <taxon>Alphaproteobacteria</taxon>
        <taxon>Rhodobacterales</taxon>
        <taxon>Roseobacteraceae</taxon>
        <taxon>Lentibacter</taxon>
    </lineage>
</organism>
<sequence length="219" mass="24228">MTPSRRLFVAVFLYAATLGPAIAGPLLFDGSWKEQGFLRLWSNEYQFLGTKLDVTSDGTVSLVWRALEPSLRNADGARWTWEVREGVVGTDLRRKGGDDRNLAVYFVFTDVETAHNLSRNSARRLLRNQKTHALVYVWGGNHNSGSFLKSPYHPRMITRVLRPSGVGRHIEDVDLEADFHTAFGAEKSILVGIGVSADSDDTGGRILASVENLELVAGQ</sequence>
<protein>
    <recommendedName>
        <fullName evidence="3">DUF3047 domain-containing protein</fullName>
    </recommendedName>
</protein>
<dbReference type="AlphaFoldDB" id="A0A1H3NB42"/>
<dbReference type="GeneID" id="78125853"/>